<dbReference type="InterPro" id="IPR014883">
    <property type="entry name" value="VRR_NUC"/>
</dbReference>
<accession>A0A7H9EJH7</accession>
<sequence>MNQPEHKIQDAIRVALSAADCTVFRVNAGQVRLPDGRFFQTGVPKGHPDLYGFRWADNKIFYIEVKTKTGRPRPDQIRFHHFLQQKQVIHGIARSPEDAVKIVCEGLVGYGFEKE</sequence>
<dbReference type="AlphaFoldDB" id="A0A7H9EJH7"/>
<protein>
    <submittedName>
        <fullName evidence="5">VRR-NUC domain-containing protein</fullName>
    </submittedName>
</protein>
<gene>
    <name evidence="5" type="ORF">GTO87_03580</name>
</gene>
<dbReference type="GO" id="GO:0003676">
    <property type="term" value="F:nucleic acid binding"/>
    <property type="evidence" value="ECO:0007669"/>
    <property type="project" value="InterPro"/>
</dbReference>
<evidence type="ECO:0000256" key="3">
    <source>
        <dbReference type="ARBA" id="ARBA00022801"/>
    </source>
</evidence>
<keyword evidence="2" id="KW-0540">Nuclease</keyword>
<keyword evidence="3" id="KW-0378">Hydrolase</keyword>
<dbReference type="SMART" id="SM00990">
    <property type="entry name" value="VRR_NUC"/>
    <property type="match status" value="1"/>
</dbReference>
<organism evidence="5 6">
    <name type="scientific">Ligilactobacillus saerimneri</name>
    <dbReference type="NCBI Taxonomy" id="228229"/>
    <lineage>
        <taxon>Bacteria</taxon>
        <taxon>Bacillati</taxon>
        <taxon>Bacillota</taxon>
        <taxon>Bacilli</taxon>
        <taxon>Lactobacillales</taxon>
        <taxon>Lactobacillaceae</taxon>
        <taxon>Ligilactobacillus</taxon>
    </lineage>
</organism>
<comment type="cofactor">
    <cofactor evidence="1">
        <name>Mg(2+)</name>
        <dbReference type="ChEBI" id="CHEBI:18420"/>
    </cofactor>
</comment>
<dbReference type="InterPro" id="IPR011856">
    <property type="entry name" value="tRNA_endonuc-like_dom_sf"/>
</dbReference>
<feature type="domain" description="VRR-NUC" evidence="4">
    <location>
        <begin position="3"/>
        <end position="97"/>
    </location>
</feature>
<dbReference type="GO" id="GO:0004518">
    <property type="term" value="F:nuclease activity"/>
    <property type="evidence" value="ECO:0007669"/>
    <property type="project" value="UniProtKB-KW"/>
</dbReference>
<dbReference type="KEGG" id="lsw:GTO87_03580"/>
<reference evidence="5 6" key="1">
    <citation type="submission" date="2020-01" db="EMBL/GenBank/DDBJ databases">
        <title>Complete and circular genome sequences of six lactobacillus isolates from horses.</title>
        <authorList>
            <person name="Hassan H.M."/>
        </authorList>
    </citation>
    <scope>NUCLEOTIDE SEQUENCE [LARGE SCALE GENOMIC DNA]</scope>
    <source>
        <strain evidence="5 6">1A</strain>
    </source>
</reference>
<dbReference type="Proteomes" id="UP000510886">
    <property type="component" value="Chromosome"/>
</dbReference>
<dbReference type="Gene3D" id="3.40.1350.10">
    <property type="match status" value="1"/>
</dbReference>
<dbReference type="RefSeq" id="WP_180849538.1">
    <property type="nucleotide sequence ID" value="NZ_CP047418.1"/>
</dbReference>
<dbReference type="EMBL" id="CP047418">
    <property type="protein sequence ID" value="QLL77761.1"/>
    <property type="molecule type" value="Genomic_DNA"/>
</dbReference>
<evidence type="ECO:0000256" key="2">
    <source>
        <dbReference type="ARBA" id="ARBA00022722"/>
    </source>
</evidence>
<dbReference type="GO" id="GO:0016788">
    <property type="term" value="F:hydrolase activity, acting on ester bonds"/>
    <property type="evidence" value="ECO:0007669"/>
    <property type="project" value="InterPro"/>
</dbReference>
<evidence type="ECO:0000256" key="1">
    <source>
        <dbReference type="ARBA" id="ARBA00001946"/>
    </source>
</evidence>
<evidence type="ECO:0000313" key="5">
    <source>
        <dbReference type="EMBL" id="QLL77761.1"/>
    </source>
</evidence>
<name>A0A7H9EJH7_9LACO</name>
<dbReference type="Pfam" id="PF08774">
    <property type="entry name" value="VRR_NUC"/>
    <property type="match status" value="1"/>
</dbReference>
<evidence type="ECO:0000259" key="4">
    <source>
        <dbReference type="SMART" id="SM00990"/>
    </source>
</evidence>
<evidence type="ECO:0000313" key="6">
    <source>
        <dbReference type="Proteomes" id="UP000510886"/>
    </source>
</evidence>
<proteinExistence type="predicted"/>